<dbReference type="PANTHER" id="PTHR37298:SF1">
    <property type="entry name" value="UPF0111 PROTEIN YKAA"/>
    <property type="match status" value="1"/>
</dbReference>
<dbReference type="InterPro" id="IPR018445">
    <property type="entry name" value="Put_Phosphate_transp_reg"/>
</dbReference>
<organism evidence="2 3">
    <name type="scientific">Cohnella yongneupensis</name>
    <dbReference type="NCBI Taxonomy" id="425006"/>
    <lineage>
        <taxon>Bacteria</taxon>
        <taxon>Bacillati</taxon>
        <taxon>Bacillota</taxon>
        <taxon>Bacilli</taxon>
        <taxon>Bacillales</taxon>
        <taxon>Paenibacillaceae</taxon>
        <taxon>Cohnella</taxon>
    </lineage>
</organism>
<accession>A0ABW0R5A8</accession>
<dbReference type="Pfam" id="PF01865">
    <property type="entry name" value="PhoU_div"/>
    <property type="match status" value="1"/>
</dbReference>
<comment type="similarity">
    <text evidence="1">Belongs to the UPF0111 family.</text>
</comment>
<dbReference type="RefSeq" id="WP_378112928.1">
    <property type="nucleotide sequence ID" value="NZ_JBHSNC010000049.1"/>
</dbReference>
<dbReference type="PANTHER" id="PTHR37298">
    <property type="entry name" value="UPF0111 PROTEIN YKAA"/>
    <property type="match status" value="1"/>
</dbReference>
<keyword evidence="3" id="KW-1185">Reference proteome</keyword>
<dbReference type="Gene3D" id="1.20.58.220">
    <property type="entry name" value="Phosphate transport system protein phou homolog 2, domain 2"/>
    <property type="match status" value="1"/>
</dbReference>
<dbReference type="InterPro" id="IPR052912">
    <property type="entry name" value="UPF0111_domain"/>
</dbReference>
<protein>
    <submittedName>
        <fullName evidence="2">DUF47 domain-containing protein</fullName>
    </submittedName>
</protein>
<evidence type="ECO:0000313" key="2">
    <source>
        <dbReference type="EMBL" id="MFC5530982.1"/>
    </source>
</evidence>
<name>A0ABW0R5A8_9BACL</name>
<sequence>MFLRKKDIFFKTLEEMADVIYETVDRFANAVNGDLPDVTAFAKEMKDYEHKGDKCTHIILTELNKTFITPIEREDIMELIKKLDDVLDGIEACASRFEMYQITKADPFIRKFGICLRNCAQEIKSAIYLLTQKKLLAIQPYCVKLNELENEGDELMRQGIKHLFLNVKDPIELIKHKEIYERLEETTDSCEDVANTLQSIIMRNS</sequence>
<gene>
    <name evidence="2" type="ORF">ACFPQ4_16255</name>
</gene>
<evidence type="ECO:0000256" key="1">
    <source>
        <dbReference type="ARBA" id="ARBA00008591"/>
    </source>
</evidence>
<dbReference type="Proteomes" id="UP001596108">
    <property type="component" value="Unassembled WGS sequence"/>
</dbReference>
<reference evidence="3" key="1">
    <citation type="journal article" date="2019" name="Int. J. Syst. Evol. Microbiol.">
        <title>The Global Catalogue of Microorganisms (GCM) 10K type strain sequencing project: providing services to taxonomists for standard genome sequencing and annotation.</title>
        <authorList>
            <consortium name="The Broad Institute Genomics Platform"/>
            <consortium name="The Broad Institute Genome Sequencing Center for Infectious Disease"/>
            <person name="Wu L."/>
            <person name="Ma J."/>
        </authorList>
    </citation>
    <scope>NUCLEOTIDE SEQUENCE [LARGE SCALE GENOMIC DNA]</scope>
    <source>
        <strain evidence="3">CGMCC 1.18578</strain>
    </source>
</reference>
<proteinExistence type="inferred from homology"/>
<comment type="caution">
    <text evidence="2">The sequence shown here is derived from an EMBL/GenBank/DDBJ whole genome shotgun (WGS) entry which is preliminary data.</text>
</comment>
<dbReference type="EMBL" id="JBHSNC010000049">
    <property type="protein sequence ID" value="MFC5530982.1"/>
    <property type="molecule type" value="Genomic_DNA"/>
</dbReference>
<dbReference type="InterPro" id="IPR038078">
    <property type="entry name" value="PhoU-like_sf"/>
</dbReference>
<evidence type="ECO:0000313" key="3">
    <source>
        <dbReference type="Proteomes" id="UP001596108"/>
    </source>
</evidence>